<dbReference type="AlphaFoldDB" id="A0AAW1VEU5"/>
<feature type="compositionally biased region" description="Acidic residues" evidence="1">
    <location>
        <begin position="50"/>
        <end position="63"/>
    </location>
</feature>
<gene>
    <name evidence="2" type="ORF">M0R45_001986</name>
</gene>
<proteinExistence type="predicted"/>
<evidence type="ECO:0000313" key="3">
    <source>
        <dbReference type="Proteomes" id="UP001457282"/>
    </source>
</evidence>
<reference evidence="2 3" key="1">
    <citation type="journal article" date="2023" name="G3 (Bethesda)">
        <title>A chromosome-length genome assembly and annotation of blackberry (Rubus argutus, cv. 'Hillquist').</title>
        <authorList>
            <person name="Bruna T."/>
            <person name="Aryal R."/>
            <person name="Dudchenko O."/>
            <person name="Sargent D.J."/>
            <person name="Mead D."/>
            <person name="Buti M."/>
            <person name="Cavallini A."/>
            <person name="Hytonen T."/>
            <person name="Andres J."/>
            <person name="Pham M."/>
            <person name="Weisz D."/>
            <person name="Mascagni F."/>
            <person name="Usai G."/>
            <person name="Natali L."/>
            <person name="Bassil N."/>
            <person name="Fernandez G.E."/>
            <person name="Lomsadze A."/>
            <person name="Armour M."/>
            <person name="Olukolu B."/>
            <person name="Poorten T."/>
            <person name="Britton C."/>
            <person name="Davik J."/>
            <person name="Ashrafi H."/>
            <person name="Aiden E.L."/>
            <person name="Borodovsky M."/>
            <person name="Worthington M."/>
        </authorList>
    </citation>
    <scope>NUCLEOTIDE SEQUENCE [LARGE SCALE GENOMIC DNA]</scope>
    <source>
        <strain evidence="2">PI 553951</strain>
    </source>
</reference>
<dbReference type="Proteomes" id="UP001457282">
    <property type="component" value="Unassembled WGS sequence"/>
</dbReference>
<feature type="region of interest" description="Disordered" evidence="1">
    <location>
        <begin position="28"/>
        <end position="71"/>
    </location>
</feature>
<sequence length="132" mass="14435">MSINQSSSSSGGIYASSTENISRLLEGWMRSSPKSTNGNLVTKPSHDHDYEEDPKGEEEQEDAGCDHDLLSHEAVVPQLSLQNEKNKHISSACESTNTSPPLSFLEKWLLDESAGGQVLEDRMMELSPISSV</sequence>
<evidence type="ECO:0000256" key="1">
    <source>
        <dbReference type="SAM" id="MobiDB-lite"/>
    </source>
</evidence>
<comment type="caution">
    <text evidence="2">The sequence shown here is derived from an EMBL/GenBank/DDBJ whole genome shotgun (WGS) entry which is preliminary data.</text>
</comment>
<accession>A0AAW1VEU5</accession>
<protein>
    <submittedName>
        <fullName evidence="2">Uncharacterized protein</fullName>
    </submittedName>
</protein>
<organism evidence="2 3">
    <name type="scientific">Rubus argutus</name>
    <name type="common">Southern blackberry</name>
    <dbReference type="NCBI Taxonomy" id="59490"/>
    <lineage>
        <taxon>Eukaryota</taxon>
        <taxon>Viridiplantae</taxon>
        <taxon>Streptophyta</taxon>
        <taxon>Embryophyta</taxon>
        <taxon>Tracheophyta</taxon>
        <taxon>Spermatophyta</taxon>
        <taxon>Magnoliopsida</taxon>
        <taxon>eudicotyledons</taxon>
        <taxon>Gunneridae</taxon>
        <taxon>Pentapetalae</taxon>
        <taxon>rosids</taxon>
        <taxon>fabids</taxon>
        <taxon>Rosales</taxon>
        <taxon>Rosaceae</taxon>
        <taxon>Rosoideae</taxon>
        <taxon>Rosoideae incertae sedis</taxon>
        <taxon>Rubus</taxon>
    </lineage>
</organism>
<keyword evidence="3" id="KW-1185">Reference proteome</keyword>
<name>A0AAW1VEU5_RUBAR</name>
<evidence type="ECO:0000313" key="2">
    <source>
        <dbReference type="EMBL" id="KAK9901787.1"/>
    </source>
</evidence>
<dbReference type="EMBL" id="JBEDUW010000289">
    <property type="protein sequence ID" value="KAK9901787.1"/>
    <property type="molecule type" value="Genomic_DNA"/>
</dbReference>
<feature type="compositionally biased region" description="Polar residues" evidence="1">
    <location>
        <begin position="32"/>
        <end position="42"/>
    </location>
</feature>